<accession>A0A6A6QDH4</accession>
<evidence type="ECO:0000313" key="4">
    <source>
        <dbReference type="EMBL" id="KAF2490191.1"/>
    </source>
</evidence>
<name>A0A6A6QDH4_9PEZI</name>
<dbReference type="Proteomes" id="UP000799750">
    <property type="component" value="Unassembled WGS sequence"/>
</dbReference>
<feature type="transmembrane region" description="Helical" evidence="3">
    <location>
        <begin position="149"/>
        <end position="170"/>
    </location>
</feature>
<keyword evidence="3" id="KW-0472">Membrane</keyword>
<keyword evidence="1" id="KW-0175">Coiled coil</keyword>
<keyword evidence="5" id="KW-1185">Reference proteome</keyword>
<feature type="compositionally biased region" description="Basic and acidic residues" evidence="2">
    <location>
        <begin position="230"/>
        <end position="242"/>
    </location>
</feature>
<dbReference type="EMBL" id="MU004197">
    <property type="protein sequence ID" value="KAF2490191.1"/>
    <property type="molecule type" value="Genomic_DNA"/>
</dbReference>
<feature type="coiled-coil region" evidence="1">
    <location>
        <begin position="282"/>
        <end position="316"/>
    </location>
</feature>
<evidence type="ECO:0000256" key="1">
    <source>
        <dbReference type="SAM" id="Coils"/>
    </source>
</evidence>
<keyword evidence="3" id="KW-1133">Transmembrane helix</keyword>
<proteinExistence type="predicted"/>
<evidence type="ECO:0000313" key="5">
    <source>
        <dbReference type="Proteomes" id="UP000799750"/>
    </source>
</evidence>
<feature type="region of interest" description="Disordered" evidence="2">
    <location>
        <begin position="191"/>
        <end position="244"/>
    </location>
</feature>
<gene>
    <name evidence="4" type="ORF">BU16DRAFT_566220</name>
</gene>
<protein>
    <submittedName>
        <fullName evidence="4">Uncharacterized protein</fullName>
    </submittedName>
</protein>
<evidence type="ECO:0000256" key="2">
    <source>
        <dbReference type="SAM" id="MobiDB-lite"/>
    </source>
</evidence>
<dbReference type="OrthoDB" id="10632779at2759"/>
<feature type="compositionally biased region" description="Basic and acidic residues" evidence="2">
    <location>
        <begin position="194"/>
        <end position="210"/>
    </location>
</feature>
<evidence type="ECO:0000256" key="3">
    <source>
        <dbReference type="SAM" id="Phobius"/>
    </source>
</evidence>
<reference evidence="4" key="1">
    <citation type="journal article" date="2020" name="Stud. Mycol.">
        <title>101 Dothideomycetes genomes: a test case for predicting lifestyles and emergence of pathogens.</title>
        <authorList>
            <person name="Haridas S."/>
            <person name="Albert R."/>
            <person name="Binder M."/>
            <person name="Bloem J."/>
            <person name="Labutti K."/>
            <person name="Salamov A."/>
            <person name="Andreopoulos B."/>
            <person name="Baker S."/>
            <person name="Barry K."/>
            <person name="Bills G."/>
            <person name="Bluhm B."/>
            <person name="Cannon C."/>
            <person name="Castanera R."/>
            <person name="Culley D."/>
            <person name="Daum C."/>
            <person name="Ezra D."/>
            <person name="Gonzalez J."/>
            <person name="Henrissat B."/>
            <person name="Kuo A."/>
            <person name="Liang C."/>
            <person name="Lipzen A."/>
            <person name="Lutzoni F."/>
            <person name="Magnuson J."/>
            <person name="Mondo S."/>
            <person name="Nolan M."/>
            <person name="Ohm R."/>
            <person name="Pangilinan J."/>
            <person name="Park H.-J."/>
            <person name="Ramirez L."/>
            <person name="Alfaro M."/>
            <person name="Sun H."/>
            <person name="Tritt A."/>
            <person name="Yoshinaga Y."/>
            <person name="Zwiers L.-H."/>
            <person name="Turgeon B."/>
            <person name="Goodwin S."/>
            <person name="Spatafora J."/>
            <person name="Crous P."/>
            <person name="Grigoriev I."/>
        </authorList>
    </citation>
    <scope>NUCLEOTIDE SEQUENCE</scope>
    <source>
        <strain evidence="4">CBS 269.34</strain>
    </source>
</reference>
<organism evidence="4 5">
    <name type="scientific">Lophium mytilinum</name>
    <dbReference type="NCBI Taxonomy" id="390894"/>
    <lineage>
        <taxon>Eukaryota</taxon>
        <taxon>Fungi</taxon>
        <taxon>Dikarya</taxon>
        <taxon>Ascomycota</taxon>
        <taxon>Pezizomycotina</taxon>
        <taxon>Dothideomycetes</taxon>
        <taxon>Pleosporomycetidae</taxon>
        <taxon>Mytilinidiales</taxon>
        <taxon>Mytilinidiaceae</taxon>
        <taxon>Lophium</taxon>
    </lineage>
</organism>
<sequence length="492" mass="56772">MAPSIFRDAWRDTWRDMRYGLNLALHPSESFRRFIMYLQGILPHPKTIEPPPPAPWKITFSTADVIAKNSSNLPYSPYLNISPDIKYLDELENVWKVNEMFAPWNDPTTTHLVLHHEALLPYHALPTCAPRLITWNSTRAYCNDNPAGVFPFLFACVGFIRLIARFYFWFSPLFSIWLSSHKFGAQEESTFDEAATRDHDQDDKYLDEKNGSVSVNASSGTSEQYGPTEGHYDVTTNHDSKHAGNAITTSKADEAEDSALNRRFSAFESQLTTLNERYDRALSEMKQHLEGERQAKKAAEKEAAELRGIVQALKRSQDKQDKLVKQGLERFDTLRKQSVQVKLTQIKSERRHHRDLSRFVMSVATRNRTHRTMTKKAMDWVKREQRDCVRELTEEFLPDIVIKMLRTLDSEQYLSLSSLVNETMERMDKLEIDSGRSVFASTTPPASTTSTRRPTRVRNIPPPRGHDYKVEDPDFDEEQVKLAIELSLKDQR</sequence>
<dbReference type="AlphaFoldDB" id="A0A6A6QDH4"/>
<keyword evidence="3" id="KW-0812">Transmembrane</keyword>
<feature type="compositionally biased region" description="Polar residues" evidence="2">
    <location>
        <begin position="211"/>
        <end position="225"/>
    </location>
</feature>
<feature type="compositionally biased region" description="Low complexity" evidence="2">
    <location>
        <begin position="440"/>
        <end position="452"/>
    </location>
</feature>
<feature type="region of interest" description="Disordered" evidence="2">
    <location>
        <begin position="434"/>
        <end position="473"/>
    </location>
</feature>